<dbReference type="EMBL" id="JANHOG010000101">
    <property type="protein sequence ID" value="KAJ3558241.1"/>
    <property type="molecule type" value="Genomic_DNA"/>
</dbReference>
<name>A0ACC1TCL5_9APHY</name>
<organism evidence="1 2">
    <name type="scientific">Phlebia brevispora</name>
    <dbReference type="NCBI Taxonomy" id="194682"/>
    <lineage>
        <taxon>Eukaryota</taxon>
        <taxon>Fungi</taxon>
        <taxon>Dikarya</taxon>
        <taxon>Basidiomycota</taxon>
        <taxon>Agaricomycotina</taxon>
        <taxon>Agaricomycetes</taxon>
        <taxon>Polyporales</taxon>
        <taxon>Meruliaceae</taxon>
        <taxon>Phlebia</taxon>
    </lineage>
</organism>
<keyword evidence="2" id="KW-1185">Reference proteome</keyword>
<reference evidence="1" key="1">
    <citation type="submission" date="2022-07" db="EMBL/GenBank/DDBJ databases">
        <title>Genome Sequence of Phlebia brevispora.</title>
        <authorList>
            <person name="Buettner E."/>
        </authorList>
    </citation>
    <scope>NUCLEOTIDE SEQUENCE</scope>
    <source>
        <strain evidence="1">MPL23</strain>
    </source>
</reference>
<dbReference type="Proteomes" id="UP001148662">
    <property type="component" value="Unassembled WGS sequence"/>
</dbReference>
<protein>
    <submittedName>
        <fullName evidence="1">Uncharacterized protein</fullName>
    </submittedName>
</protein>
<evidence type="ECO:0000313" key="2">
    <source>
        <dbReference type="Proteomes" id="UP001148662"/>
    </source>
</evidence>
<evidence type="ECO:0000313" key="1">
    <source>
        <dbReference type="EMBL" id="KAJ3558241.1"/>
    </source>
</evidence>
<gene>
    <name evidence="1" type="ORF">NM688_g1037</name>
</gene>
<sequence length="94" mass="10610">MASLFAPVRHSYRYLQRQAHEQPVIFFSCIIGLAGPVLLVAVPPLRERLGYKAIERPPTTYPRAYILFSMTSDEADSTSVPKRARVPVTGYEDE</sequence>
<accession>A0ACC1TCL5</accession>
<proteinExistence type="predicted"/>
<comment type="caution">
    <text evidence="1">The sequence shown here is derived from an EMBL/GenBank/DDBJ whole genome shotgun (WGS) entry which is preliminary data.</text>
</comment>